<dbReference type="InterPro" id="IPR015422">
    <property type="entry name" value="PyrdxlP-dep_Trfase_small"/>
</dbReference>
<dbReference type="PANTHER" id="PTHR43713:SF3">
    <property type="entry name" value="GLUTAMATE-1-SEMIALDEHYDE 2,1-AMINOMUTASE 1, CHLOROPLASTIC-RELATED"/>
    <property type="match status" value="1"/>
</dbReference>
<dbReference type="Proteomes" id="UP000321491">
    <property type="component" value="Unassembled WGS sequence"/>
</dbReference>
<dbReference type="GO" id="GO:0030170">
    <property type="term" value="F:pyridoxal phosphate binding"/>
    <property type="evidence" value="ECO:0007669"/>
    <property type="project" value="InterPro"/>
</dbReference>
<dbReference type="InterPro" id="IPR015421">
    <property type="entry name" value="PyrdxlP-dep_Trfase_major"/>
</dbReference>
<keyword evidence="5" id="KW-1185">Reference proteome</keyword>
<dbReference type="EMBL" id="BJXW01000019">
    <property type="protein sequence ID" value="GEN31544.1"/>
    <property type="molecule type" value="Genomic_DNA"/>
</dbReference>
<evidence type="ECO:0000256" key="3">
    <source>
        <dbReference type="RuleBase" id="RU003560"/>
    </source>
</evidence>
<dbReference type="PROSITE" id="PS00600">
    <property type="entry name" value="AA_TRANSFER_CLASS_3"/>
    <property type="match status" value="1"/>
</dbReference>
<comment type="cofactor">
    <cofactor evidence="1">
        <name>pyridoxal 5'-phosphate</name>
        <dbReference type="ChEBI" id="CHEBI:597326"/>
    </cofactor>
</comment>
<dbReference type="AlphaFoldDB" id="A0A511UY34"/>
<dbReference type="Gene3D" id="3.40.640.10">
    <property type="entry name" value="Type I PLP-dependent aspartate aminotransferase-like (Major domain)"/>
    <property type="match status" value="1"/>
</dbReference>
<comment type="similarity">
    <text evidence="3">Belongs to the class-III pyridoxal-phosphate-dependent aminotransferase family.</text>
</comment>
<comment type="caution">
    <text evidence="4">The sequence shown here is derived from an EMBL/GenBank/DDBJ whole genome shotgun (WGS) entry which is preliminary data.</text>
</comment>
<dbReference type="CDD" id="cd00610">
    <property type="entry name" value="OAT_like"/>
    <property type="match status" value="1"/>
</dbReference>
<evidence type="ECO:0000313" key="5">
    <source>
        <dbReference type="Proteomes" id="UP000321491"/>
    </source>
</evidence>
<keyword evidence="2 3" id="KW-0663">Pyridoxal phosphate</keyword>
<dbReference type="PANTHER" id="PTHR43713">
    <property type="entry name" value="GLUTAMATE-1-SEMIALDEHYDE 2,1-AMINOMUTASE"/>
    <property type="match status" value="1"/>
</dbReference>
<gene>
    <name evidence="4" type="primary">hemL</name>
    <name evidence="4" type="ORF">CQU01_17820</name>
</gene>
<proteinExistence type="inferred from homology"/>
<name>A0A511UY34_9BACI</name>
<organism evidence="4 5">
    <name type="scientific">Cerasibacillus quisquiliarum</name>
    <dbReference type="NCBI Taxonomy" id="227865"/>
    <lineage>
        <taxon>Bacteria</taxon>
        <taxon>Bacillati</taxon>
        <taxon>Bacillota</taxon>
        <taxon>Bacilli</taxon>
        <taxon>Bacillales</taxon>
        <taxon>Bacillaceae</taxon>
        <taxon>Cerasibacillus</taxon>
    </lineage>
</organism>
<dbReference type="InterPro" id="IPR015424">
    <property type="entry name" value="PyrdxlP-dep_Trfase"/>
</dbReference>
<dbReference type="GO" id="GO:0008483">
    <property type="term" value="F:transaminase activity"/>
    <property type="evidence" value="ECO:0007669"/>
    <property type="project" value="InterPro"/>
</dbReference>
<dbReference type="Gene3D" id="3.90.1150.10">
    <property type="entry name" value="Aspartate Aminotransferase, domain 1"/>
    <property type="match status" value="1"/>
</dbReference>
<dbReference type="InterPro" id="IPR005814">
    <property type="entry name" value="Aminotrans_3"/>
</dbReference>
<dbReference type="Pfam" id="PF00202">
    <property type="entry name" value="Aminotran_3"/>
    <property type="match status" value="1"/>
</dbReference>
<reference evidence="4 5" key="1">
    <citation type="submission" date="2019-07" db="EMBL/GenBank/DDBJ databases">
        <title>Whole genome shotgun sequence of Cerasibacillus quisquiliarum NBRC 102429.</title>
        <authorList>
            <person name="Hosoyama A."/>
            <person name="Uohara A."/>
            <person name="Ohji S."/>
            <person name="Ichikawa N."/>
        </authorList>
    </citation>
    <scope>NUCLEOTIDE SEQUENCE [LARGE SCALE GENOMIC DNA]</scope>
    <source>
        <strain evidence="4 5">NBRC 102429</strain>
    </source>
</reference>
<accession>A0A511UY34</accession>
<evidence type="ECO:0000256" key="1">
    <source>
        <dbReference type="ARBA" id="ARBA00001933"/>
    </source>
</evidence>
<dbReference type="InterPro" id="IPR049704">
    <property type="entry name" value="Aminotrans_3_PPA_site"/>
</dbReference>
<evidence type="ECO:0000313" key="4">
    <source>
        <dbReference type="EMBL" id="GEN31544.1"/>
    </source>
</evidence>
<dbReference type="SUPFAM" id="SSF53383">
    <property type="entry name" value="PLP-dependent transferases"/>
    <property type="match status" value="1"/>
</dbReference>
<protein>
    <submittedName>
        <fullName evidence="4">Glutamate-1-semialdehyde 2,1-aminomutase</fullName>
    </submittedName>
</protein>
<sequence length="475" mass="53102">MFLSKIILRGDDRMIEQRGYEKDASRRLFQHAKKFIPGGVTANIKHFAPYPIFMKKGYGSKLIDVDGVEYIDYSLCYGALMTGHGHPRIKEATLKQLDDSGTVIFGTPHELEVKMAEKLIALYPSMDQVRFTNSGTEAVLLAIRLAVAYTNKPKIGKFEGHYHGGLNQLLVSINPTQRDAGRPDQPEAVFESDGIVQSERENTIVLPFNDLEATEKLLRKHQDELAAVILEPVQGGFIPAEPQFIHGLRDLTNELGIVLIFDEVKTGFRVALGGAQSVYDVDPDITTLGKVLGGGFPIGAVGGHEEIMMQSAATAKSDVFSVGSDSHKTKNIVFHSGTYNGHPLVLAAGLETIRLLEDENELKSTFEKTMLLRKELEKLYETYHIKMQTIGMGSIFNLVFTDQTIRHYRDMWQADTSFRQAIDIELLKLGIYLKPLNRYSTSTAHTVEDIEKTVSLHERAIHRVLQQSEPLYAVK</sequence>
<evidence type="ECO:0000256" key="2">
    <source>
        <dbReference type="ARBA" id="ARBA00022898"/>
    </source>
</evidence>